<reference evidence="1" key="1">
    <citation type="journal article" date="2014" name="Int. J. Syst. Evol. Microbiol.">
        <title>Complete genome sequence of Corynebacterium casei LMG S-19264T (=DSM 44701T), isolated from a smear-ripened cheese.</title>
        <authorList>
            <consortium name="US DOE Joint Genome Institute (JGI-PGF)"/>
            <person name="Walter F."/>
            <person name="Albersmeier A."/>
            <person name="Kalinowski J."/>
            <person name="Ruckert C."/>
        </authorList>
    </citation>
    <scope>NUCLEOTIDE SEQUENCE</scope>
    <source>
        <strain evidence="1">CGMCC 1.15794</strain>
    </source>
</reference>
<keyword evidence="2" id="KW-1185">Reference proteome</keyword>
<dbReference type="Proteomes" id="UP000657592">
    <property type="component" value="Unassembled WGS sequence"/>
</dbReference>
<dbReference type="NCBIfam" id="TIGR01907">
    <property type="entry name" value="casE_Cse3"/>
    <property type="match status" value="1"/>
</dbReference>
<evidence type="ECO:0000313" key="2">
    <source>
        <dbReference type="Proteomes" id="UP000657592"/>
    </source>
</evidence>
<dbReference type="Gene3D" id="3.30.70.1200">
    <property type="entry name" value="Crispr-associated protein, domain 1"/>
    <property type="match status" value="1"/>
</dbReference>
<evidence type="ECO:0000313" key="1">
    <source>
        <dbReference type="EMBL" id="GGH51531.1"/>
    </source>
</evidence>
<dbReference type="Gene3D" id="3.30.70.1210">
    <property type="entry name" value="Crispr-associated protein, domain 2"/>
    <property type="match status" value="1"/>
</dbReference>
<dbReference type="AlphaFoldDB" id="A0A917IIJ8"/>
<protein>
    <submittedName>
        <fullName evidence="1">Type I-E CRISPR-associated protein Cas6/Cse3/CasE</fullName>
    </submittedName>
</protein>
<comment type="caution">
    <text evidence="1">The sequence shown here is derived from an EMBL/GenBank/DDBJ whole genome shotgun (WGS) entry which is preliminary data.</text>
</comment>
<accession>A0A917IIJ8</accession>
<dbReference type="InterPro" id="IPR010179">
    <property type="entry name" value="CRISPR-assoc_prot_Cse3"/>
</dbReference>
<name>A0A917IIJ8_9MICO</name>
<dbReference type="RefSeq" id="WP_188757305.1">
    <property type="nucleotide sequence ID" value="NZ_BMJY01000027.1"/>
</dbReference>
<proteinExistence type="predicted"/>
<gene>
    <name evidence="1" type="ORF">GCM10010921_31000</name>
</gene>
<sequence length="218" mass="24375">MYLSSFQFNPARRGAQRLLGSPHALHAAVLAGFPDPSPSATGRVLWRLDSIRHSATLYIVSPRRPDLTHLAEQAGWPSLEESWRSRSYQPLLDRVESGQRYRFRLTANPTHSARGERGERGKPYGHVTVAQQENWLLQREGRAGFRIDELPNGERDVVVTDRKMLTFRRRETSVTLRVASYEGTLTVADRDAFISALCFGVGRAKGYGCGLLTIAPVG</sequence>
<dbReference type="CDD" id="cd09727">
    <property type="entry name" value="Cas6_I-E"/>
    <property type="match status" value="1"/>
</dbReference>
<dbReference type="SMART" id="SM01101">
    <property type="entry name" value="CRISPR_assoc"/>
    <property type="match status" value="1"/>
</dbReference>
<dbReference type="SUPFAM" id="SSF117987">
    <property type="entry name" value="CRISPR-associated protein"/>
    <property type="match status" value="2"/>
</dbReference>
<dbReference type="EMBL" id="BMJY01000027">
    <property type="protein sequence ID" value="GGH51531.1"/>
    <property type="molecule type" value="Genomic_DNA"/>
</dbReference>
<organism evidence="1 2">
    <name type="scientific">Microbacterium album</name>
    <dbReference type="NCBI Taxonomy" id="2053191"/>
    <lineage>
        <taxon>Bacteria</taxon>
        <taxon>Bacillati</taxon>
        <taxon>Actinomycetota</taxon>
        <taxon>Actinomycetes</taxon>
        <taxon>Micrococcales</taxon>
        <taxon>Microbacteriaceae</taxon>
        <taxon>Microbacterium</taxon>
    </lineage>
</organism>
<reference evidence="1" key="2">
    <citation type="submission" date="2020-09" db="EMBL/GenBank/DDBJ databases">
        <authorList>
            <person name="Sun Q."/>
            <person name="Zhou Y."/>
        </authorList>
    </citation>
    <scope>NUCLEOTIDE SEQUENCE</scope>
    <source>
        <strain evidence="1">CGMCC 1.15794</strain>
    </source>
</reference>
<dbReference type="Pfam" id="PF08798">
    <property type="entry name" value="CRISPR_assoc"/>
    <property type="match status" value="1"/>
</dbReference>